<feature type="domain" description="Pili assembly chaperone N-terminal" evidence="1">
    <location>
        <begin position="35"/>
        <end position="142"/>
    </location>
</feature>
<dbReference type="SUPFAM" id="SSF49354">
    <property type="entry name" value="PapD-like"/>
    <property type="match status" value="1"/>
</dbReference>
<dbReference type="Pfam" id="PF00345">
    <property type="entry name" value="PapD_N"/>
    <property type="match status" value="1"/>
</dbReference>
<keyword evidence="3" id="KW-1185">Reference proteome</keyword>
<protein>
    <submittedName>
        <fullName evidence="2">Molecular chaperone</fullName>
    </submittedName>
</protein>
<dbReference type="InterPro" id="IPR013783">
    <property type="entry name" value="Ig-like_fold"/>
</dbReference>
<dbReference type="Proteomes" id="UP001596031">
    <property type="component" value="Unassembled WGS sequence"/>
</dbReference>
<dbReference type="Gene3D" id="2.60.40.10">
    <property type="entry name" value="Immunoglobulins"/>
    <property type="match status" value="1"/>
</dbReference>
<dbReference type="RefSeq" id="WP_379720995.1">
    <property type="nucleotide sequence ID" value="NZ_JBHSMS010000036.1"/>
</dbReference>
<gene>
    <name evidence="2" type="ORF">ACFPOU_11540</name>
</gene>
<comment type="caution">
    <text evidence="2">The sequence shown here is derived from an EMBL/GenBank/DDBJ whole genome shotgun (WGS) entry which is preliminary data.</text>
</comment>
<reference evidence="3" key="1">
    <citation type="journal article" date="2019" name="Int. J. Syst. Evol. Microbiol.">
        <title>The Global Catalogue of Microorganisms (GCM) 10K type strain sequencing project: providing services to taxonomists for standard genome sequencing and annotation.</title>
        <authorList>
            <consortium name="The Broad Institute Genomics Platform"/>
            <consortium name="The Broad Institute Genome Sequencing Center for Infectious Disease"/>
            <person name="Wu L."/>
            <person name="Ma J."/>
        </authorList>
    </citation>
    <scope>NUCLEOTIDE SEQUENCE [LARGE SCALE GENOMIC DNA]</scope>
    <source>
        <strain evidence="3">CCUG 38813</strain>
    </source>
</reference>
<evidence type="ECO:0000313" key="2">
    <source>
        <dbReference type="EMBL" id="MFC5511755.1"/>
    </source>
</evidence>
<dbReference type="InterPro" id="IPR016147">
    <property type="entry name" value="Pili_assmbl_chaperone_N"/>
</dbReference>
<accession>A0ABW0PH16</accession>
<name>A0ABW0PH16_9BURK</name>
<dbReference type="EMBL" id="JBHSMS010000036">
    <property type="protein sequence ID" value="MFC5511755.1"/>
    <property type="molecule type" value="Genomic_DNA"/>
</dbReference>
<organism evidence="2 3">
    <name type="scientific">Massilia jejuensis</name>
    <dbReference type="NCBI Taxonomy" id="648894"/>
    <lineage>
        <taxon>Bacteria</taxon>
        <taxon>Pseudomonadati</taxon>
        <taxon>Pseudomonadota</taxon>
        <taxon>Betaproteobacteria</taxon>
        <taxon>Burkholderiales</taxon>
        <taxon>Oxalobacteraceae</taxon>
        <taxon>Telluria group</taxon>
        <taxon>Massilia</taxon>
    </lineage>
</organism>
<proteinExistence type="predicted"/>
<evidence type="ECO:0000313" key="3">
    <source>
        <dbReference type="Proteomes" id="UP001596031"/>
    </source>
</evidence>
<sequence>MLSIAFASVLAAGRLFRAVFACMLLVPFVAARAELMLHPTRIVFDNNTRAAQIELINTGSKPASYRMSLVNRRMTEAGQFEAAETAQDGERFADPMLRYSPRQITLQPGTAQTVRVMLRKPAELAAGEYRSHLQFDKLPEVEGRASIESKGADPTRIGVVLNALVGASVPVIVRHGAADASIALAGLALRKDEAGRDQLVLQFERAGGNSVYGDVSVTFTPGSGKPHTLARISGIAVYTPNRVRKATLALDVPAGLALAGGLLEVSYRDRPEAGGKLLAQASLHLP</sequence>
<dbReference type="InterPro" id="IPR008962">
    <property type="entry name" value="PapD-like_sf"/>
</dbReference>
<evidence type="ECO:0000259" key="1">
    <source>
        <dbReference type="Pfam" id="PF00345"/>
    </source>
</evidence>